<evidence type="ECO:0000313" key="2">
    <source>
        <dbReference type="Proteomes" id="UP000093100"/>
    </source>
</evidence>
<name>A0AAX0H9F6_CAMFE</name>
<evidence type="ECO:0000313" key="1">
    <source>
        <dbReference type="EMBL" id="OCR90205.1"/>
    </source>
</evidence>
<protein>
    <submittedName>
        <fullName evidence="1">Uncharacterized protein</fullName>
    </submittedName>
</protein>
<comment type="caution">
    <text evidence="1">The sequence shown here is derived from an EMBL/GenBank/DDBJ whole genome shotgun (WGS) entry which is preliminary data.</text>
</comment>
<dbReference type="EMBL" id="LFLK01000008">
    <property type="protein sequence ID" value="OCR90205.1"/>
    <property type="molecule type" value="Genomic_DNA"/>
</dbReference>
<organism evidence="1 2">
    <name type="scientific">Campylobacter fetus subsp. testudinum</name>
    <dbReference type="NCBI Taxonomy" id="1507806"/>
    <lineage>
        <taxon>Bacteria</taxon>
        <taxon>Pseudomonadati</taxon>
        <taxon>Campylobacterota</taxon>
        <taxon>Epsilonproteobacteria</taxon>
        <taxon>Campylobacterales</taxon>
        <taxon>Campylobacteraceae</taxon>
        <taxon>Campylobacter</taxon>
    </lineage>
</organism>
<dbReference type="AlphaFoldDB" id="A0AAX0H9F6"/>
<reference evidence="1 2" key="1">
    <citation type="journal article" date="2016" name="Genome Biol. Evol.">
        <title>Comparative Genomics of Campylobacter fetus from Reptiles and Mammals Reveals Divergent Evolution in Host-Associated Lineages.</title>
        <authorList>
            <person name="Gilbert M.J."/>
            <person name="Miller W.G."/>
            <person name="Yee E."/>
            <person name="Zomer A.L."/>
            <person name="van der Graaf-van Bloois L."/>
            <person name="Fitzgerald C."/>
            <person name="Forbes K.J."/>
            <person name="Meric G."/>
            <person name="Sheppard S.K."/>
            <person name="Wagenaar J.A."/>
            <person name="Duim B."/>
        </authorList>
    </citation>
    <scope>NUCLEOTIDE SEQUENCE [LARGE SCALE GENOMIC DNA]</scope>
    <source>
        <strain evidence="1 2">12S02225-3</strain>
    </source>
</reference>
<accession>A0AAX0H9F6</accession>
<proteinExistence type="predicted"/>
<dbReference type="RefSeq" id="WP_065841109.1">
    <property type="nucleotide sequence ID" value="NZ_JAAOXI010000035.1"/>
</dbReference>
<dbReference type="Proteomes" id="UP000093100">
    <property type="component" value="Unassembled WGS sequence"/>
</dbReference>
<sequence length="128" mass="14761">MIIQIDKFFFMVKDNIESVTKTLSINLDKQDTITKPIYTHLGGYEESLSFEANILLNEQSRFKDFEKLVKEVKPLKISCFDLTSSEYIVINSLTQIAKNFIKTEYNGVAYYTKTLTISGVLVNKEMKI</sequence>
<gene>
    <name evidence="1" type="ORF">CFT12S02225_07495</name>
</gene>